<dbReference type="OrthoDB" id="29563at2759"/>
<comment type="caution">
    <text evidence="7">The sequence shown here is derived from an EMBL/GenBank/DDBJ whole genome shotgun (WGS) entry which is preliminary data.</text>
</comment>
<reference evidence="7 8" key="1">
    <citation type="journal article" name="Sci. Rep.">
        <title>Genome-scale phylogenetic analyses confirm Olpidium as the closest living zoosporic fungus to the non-flagellated, terrestrial fungi.</title>
        <authorList>
            <person name="Chang Y."/>
            <person name="Rochon D."/>
            <person name="Sekimoto S."/>
            <person name="Wang Y."/>
            <person name="Chovatia M."/>
            <person name="Sandor L."/>
            <person name="Salamov A."/>
            <person name="Grigoriev I.V."/>
            <person name="Stajich J.E."/>
            <person name="Spatafora J.W."/>
        </authorList>
    </citation>
    <scope>NUCLEOTIDE SEQUENCE [LARGE SCALE GENOMIC DNA]</scope>
    <source>
        <strain evidence="7">S191</strain>
    </source>
</reference>
<evidence type="ECO:0000256" key="5">
    <source>
        <dbReference type="SAM" id="MobiDB-lite"/>
    </source>
</evidence>
<comment type="function">
    <text evidence="4">Component of the ribosome.</text>
</comment>
<protein>
    <recommendedName>
        <fullName evidence="4">60S ribosomal protein L8</fullName>
    </recommendedName>
</protein>
<dbReference type="InterPro" id="IPR029064">
    <property type="entry name" value="Ribosomal_eL30-like_sf"/>
</dbReference>
<evidence type="ECO:0000313" key="7">
    <source>
        <dbReference type="EMBL" id="KAG5463496.1"/>
    </source>
</evidence>
<dbReference type="SUPFAM" id="SSF55315">
    <property type="entry name" value="L30e-like"/>
    <property type="match status" value="1"/>
</dbReference>
<dbReference type="InterPro" id="IPR050257">
    <property type="entry name" value="eL8/uL1-like"/>
</dbReference>
<evidence type="ECO:0000256" key="3">
    <source>
        <dbReference type="ARBA" id="ARBA00023274"/>
    </source>
</evidence>
<dbReference type="InterPro" id="IPR001921">
    <property type="entry name" value="Ribosomal_eL8_euk"/>
</dbReference>
<dbReference type="Proteomes" id="UP000673691">
    <property type="component" value="Unassembled WGS sequence"/>
</dbReference>
<dbReference type="PRINTS" id="PR00881">
    <property type="entry name" value="L7ARS6FAMILY"/>
</dbReference>
<accession>A0A8H8A214</accession>
<feature type="compositionally biased region" description="Low complexity" evidence="5">
    <location>
        <begin position="20"/>
        <end position="30"/>
    </location>
</feature>
<name>A0A8H8A214_9FUNG</name>
<gene>
    <name evidence="7" type="ORF">BJ554DRAFT_6931</name>
</gene>
<evidence type="ECO:0000259" key="6">
    <source>
        <dbReference type="Pfam" id="PF01248"/>
    </source>
</evidence>
<comment type="similarity">
    <text evidence="1 4">Belongs to the eukaryotic ribosomal protein eL8 family.</text>
</comment>
<dbReference type="PANTHER" id="PTHR23105">
    <property type="entry name" value="RIBOSOMAL PROTEIN L7AE FAMILY MEMBER"/>
    <property type="match status" value="1"/>
</dbReference>
<evidence type="ECO:0000256" key="4">
    <source>
        <dbReference type="RuleBase" id="RU367042"/>
    </source>
</evidence>
<organism evidence="7 8">
    <name type="scientific">Olpidium bornovanus</name>
    <dbReference type="NCBI Taxonomy" id="278681"/>
    <lineage>
        <taxon>Eukaryota</taxon>
        <taxon>Fungi</taxon>
        <taxon>Fungi incertae sedis</taxon>
        <taxon>Olpidiomycota</taxon>
        <taxon>Olpidiomycotina</taxon>
        <taxon>Olpidiomycetes</taxon>
        <taxon>Olpidiales</taxon>
        <taxon>Olpidiaceae</taxon>
        <taxon>Olpidium</taxon>
    </lineage>
</organism>
<evidence type="ECO:0000256" key="1">
    <source>
        <dbReference type="ARBA" id="ARBA00007337"/>
    </source>
</evidence>
<dbReference type="EMBL" id="JAEFCI010000504">
    <property type="protein sequence ID" value="KAG5463496.1"/>
    <property type="molecule type" value="Genomic_DNA"/>
</dbReference>
<keyword evidence="3 4" id="KW-0687">Ribonucleoprotein</keyword>
<proteinExistence type="inferred from homology"/>
<dbReference type="Gene3D" id="3.30.1330.30">
    <property type="match status" value="1"/>
</dbReference>
<feature type="non-terminal residue" evidence="7">
    <location>
        <position position="1"/>
    </location>
</feature>
<dbReference type="InterPro" id="IPR018492">
    <property type="entry name" value="Ribosomal_eL8/Nhp2"/>
</dbReference>
<evidence type="ECO:0000256" key="2">
    <source>
        <dbReference type="ARBA" id="ARBA00022980"/>
    </source>
</evidence>
<evidence type="ECO:0000313" key="8">
    <source>
        <dbReference type="Proteomes" id="UP000673691"/>
    </source>
</evidence>
<keyword evidence="8" id="KW-1185">Reference proteome</keyword>
<dbReference type="Pfam" id="PF01248">
    <property type="entry name" value="Ribosomal_L7Ae"/>
    <property type="match status" value="1"/>
</dbReference>
<dbReference type="GO" id="GO:0022625">
    <property type="term" value="C:cytosolic large ribosomal subunit"/>
    <property type="evidence" value="ECO:0007669"/>
    <property type="project" value="UniProtKB-UniRule"/>
</dbReference>
<dbReference type="InterPro" id="IPR004038">
    <property type="entry name" value="Ribosomal_eL8/eL30/eS12/Gad45"/>
</dbReference>
<dbReference type="GO" id="GO:0003723">
    <property type="term" value="F:RNA binding"/>
    <property type="evidence" value="ECO:0007669"/>
    <property type="project" value="UniProtKB-UniRule"/>
</dbReference>
<feature type="domain" description="Ribosomal protein eL8/eL30/eS12/Gadd45" evidence="6">
    <location>
        <begin position="142"/>
        <end position="205"/>
    </location>
</feature>
<feature type="region of interest" description="Disordered" evidence="5">
    <location>
        <begin position="1"/>
        <end position="43"/>
    </location>
</feature>
<dbReference type="AlphaFoldDB" id="A0A8H8A214"/>
<dbReference type="PRINTS" id="PR00882">
    <property type="entry name" value="RIBOSOMALL7A"/>
</dbReference>
<sequence length="261" mass="28801">RHATARRSPVQPPVRKSGKKVAAAPFPAKGAAKKAKPVNPLIKPRPRNFGIGLDIQPKRDLPRFVKWPEYIRLQRQAKILRQRLKVPPSINQFTNVLDKNISAQLFKLCKKYRPETPGQKKMRLRAAAVATADGKKPDPGKKPVVLKFGINHITALVEAKKPALVMIAYDVDPIEMGIPYCIVKDKARLGRLVHQKTATAIAIVDVLSEDKSDFSSIVSAVKANYNDKAEEIRRTWGGGIMGPKSQAAARKKLAAASENTK</sequence>
<keyword evidence="2 4" id="KW-0689">Ribosomal protein</keyword>